<organism evidence="1 2">
    <name type="scientific">Asbolus verrucosus</name>
    <name type="common">Desert ironclad beetle</name>
    <dbReference type="NCBI Taxonomy" id="1661398"/>
    <lineage>
        <taxon>Eukaryota</taxon>
        <taxon>Metazoa</taxon>
        <taxon>Ecdysozoa</taxon>
        <taxon>Arthropoda</taxon>
        <taxon>Hexapoda</taxon>
        <taxon>Insecta</taxon>
        <taxon>Pterygota</taxon>
        <taxon>Neoptera</taxon>
        <taxon>Endopterygota</taxon>
        <taxon>Coleoptera</taxon>
        <taxon>Polyphaga</taxon>
        <taxon>Cucujiformia</taxon>
        <taxon>Tenebrionidae</taxon>
        <taxon>Pimeliinae</taxon>
        <taxon>Asbolus</taxon>
    </lineage>
</organism>
<dbReference type="Proteomes" id="UP000292052">
    <property type="component" value="Unassembled WGS sequence"/>
</dbReference>
<protein>
    <submittedName>
        <fullName evidence="1">Uncharacterized protein</fullName>
    </submittedName>
</protein>
<sequence length="64" mass="7256">MKHSPRGYKLLQKHFALPSRKILMALLRKVPFGCGVNKSVLHSLEKSVSTLSDHDKHCKTVWTA</sequence>
<comment type="caution">
    <text evidence="1">The sequence shown here is derived from an EMBL/GenBank/DDBJ whole genome shotgun (WGS) entry which is preliminary data.</text>
</comment>
<name>A0A482VYB1_ASBVE</name>
<dbReference type="OrthoDB" id="7474070at2759"/>
<keyword evidence="2" id="KW-1185">Reference proteome</keyword>
<dbReference type="EMBL" id="QDEB01054305">
    <property type="protein sequence ID" value="RZC37267.1"/>
    <property type="molecule type" value="Genomic_DNA"/>
</dbReference>
<proteinExistence type="predicted"/>
<reference evidence="1 2" key="1">
    <citation type="submission" date="2017-03" db="EMBL/GenBank/DDBJ databases">
        <title>Genome of the blue death feigning beetle - Asbolus verrucosus.</title>
        <authorList>
            <person name="Rider S.D."/>
        </authorList>
    </citation>
    <scope>NUCLEOTIDE SEQUENCE [LARGE SCALE GENOMIC DNA]</scope>
    <source>
        <strain evidence="1">Butters</strain>
        <tissue evidence="1">Head and leg muscle</tissue>
    </source>
</reference>
<accession>A0A482VYB1</accession>
<evidence type="ECO:0000313" key="1">
    <source>
        <dbReference type="EMBL" id="RZC37267.1"/>
    </source>
</evidence>
<dbReference type="AlphaFoldDB" id="A0A482VYB1"/>
<gene>
    <name evidence="1" type="ORF">BDFB_013886</name>
</gene>
<evidence type="ECO:0000313" key="2">
    <source>
        <dbReference type="Proteomes" id="UP000292052"/>
    </source>
</evidence>